<comment type="caution">
    <text evidence="1">The sequence shown here is derived from an EMBL/GenBank/DDBJ whole genome shotgun (WGS) entry which is preliminary data.</text>
</comment>
<protein>
    <submittedName>
        <fullName evidence="1">Uncharacterized protein</fullName>
    </submittedName>
</protein>
<dbReference type="EMBL" id="CAJGYM010000127">
    <property type="protein sequence ID" value="CAD6198472.1"/>
    <property type="molecule type" value="Genomic_DNA"/>
</dbReference>
<evidence type="ECO:0000313" key="2">
    <source>
        <dbReference type="Proteomes" id="UP000835052"/>
    </source>
</evidence>
<accession>A0A8S1HRN9</accession>
<sequence>MPPVLRRGNVSYAPLLTCGRRQIPNCRTSSGPGQRVYWRKLRREEDQDVLSLSSPITRADFGVLTMKKVDDVGSPAEQGDSKKALVGLCKVPERRPICAQRVVVREDKSKPIPRAKTETVDSVTLAKRGRNRAENAAHGLRRLATSPAMTLRWIFNEPRSFNLAVTRMKRSFIISADRMISLETCVETRIDSVLGFLIFEIISISIGHDPLNQRPMTLAQRSLAVPDVIRRRVPLNRCFIYD</sequence>
<dbReference type="AlphaFoldDB" id="A0A8S1HRN9"/>
<proteinExistence type="predicted"/>
<organism evidence="1 2">
    <name type="scientific">Caenorhabditis auriculariae</name>
    <dbReference type="NCBI Taxonomy" id="2777116"/>
    <lineage>
        <taxon>Eukaryota</taxon>
        <taxon>Metazoa</taxon>
        <taxon>Ecdysozoa</taxon>
        <taxon>Nematoda</taxon>
        <taxon>Chromadorea</taxon>
        <taxon>Rhabditida</taxon>
        <taxon>Rhabditina</taxon>
        <taxon>Rhabditomorpha</taxon>
        <taxon>Rhabditoidea</taxon>
        <taxon>Rhabditidae</taxon>
        <taxon>Peloderinae</taxon>
        <taxon>Caenorhabditis</taxon>
    </lineage>
</organism>
<keyword evidence="2" id="KW-1185">Reference proteome</keyword>
<name>A0A8S1HRN9_9PELO</name>
<reference evidence="1" key="1">
    <citation type="submission" date="2020-10" db="EMBL/GenBank/DDBJ databases">
        <authorList>
            <person name="Kikuchi T."/>
        </authorList>
    </citation>
    <scope>NUCLEOTIDE SEQUENCE</scope>
    <source>
        <strain evidence="1">NKZ352</strain>
    </source>
</reference>
<dbReference type="Proteomes" id="UP000835052">
    <property type="component" value="Unassembled WGS sequence"/>
</dbReference>
<evidence type="ECO:0000313" key="1">
    <source>
        <dbReference type="EMBL" id="CAD6198472.1"/>
    </source>
</evidence>
<gene>
    <name evidence="1" type="ORF">CAUJ_LOCUS14378</name>
</gene>